<gene>
    <name evidence="1" type="ORF">COV34_02265</name>
</gene>
<reference evidence="1 2" key="1">
    <citation type="submission" date="2017-09" db="EMBL/GenBank/DDBJ databases">
        <title>Depth-based differentiation of microbial function through sediment-hosted aquifers and enrichment of novel symbionts in the deep terrestrial subsurface.</title>
        <authorList>
            <person name="Probst A.J."/>
            <person name="Ladd B."/>
            <person name="Jarett J.K."/>
            <person name="Geller-Mcgrath D.E."/>
            <person name="Sieber C.M."/>
            <person name="Emerson J.B."/>
            <person name="Anantharaman K."/>
            <person name="Thomas B.C."/>
            <person name="Malmstrom R."/>
            <person name="Stieglmeier M."/>
            <person name="Klingl A."/>
            <person name="Woyke T."/>
            <person name="Ryan C.M."/>
            <person name="Banfield J.F."/>
        </authorList>
    </citation>
    <scope>NUCLEOTIDE SEQUENCE [LARGE SCALE GENOMIC DNA]</scope>
    <source>
        <strain evidence="1">CG10_big_fil_rev_8_21_14_0_10_42_12</strain>
    </source>
</reference>
<evidence type="ECO:0000313" key="2">
    <source>
        <dbReference type="Proteomes" id="UP000231333"/>
    </source>
</evidence>
<dbReference type="EMBL" id="PCXL01000011">
    <property type="protein sequence ID" value="PIR38408.1"/>
    <property type="molecule type" value="Genomic_DNA"/>
</dbReference>
<sequence>MLYKLLTSKGVKEASMFFSKAMLEVVPQEKWPDLLEAWVVQCCAAYRCSRMYESDSVGYRRLREEGGYALLVVAMLQEAMRQLTGEYLGLRRQITVPFYATEPRRCAIPGSLQELQEVTDSCC</sequence>
<organism evidence="1 2">
    <name type="scientific">Candidatus Zambryskibacteria bacterium CG10_big_fil_rev_8_21_14_0_10_42_12</name>
    <dbReference type="NCBI Taxonomy" id="1975115"/>
    <lineage>
        <taxon>Bacteria</taxon>
        <taxon>Candidatus Zambryskiibacteriota</taxon>
    </lineage>
</organism>
<evidence type="ECO:0000313" key="1">
    <source>
        <dbReference type="EMBL" id="PIR38408.1"/>
    </source>
</evidence>
<dbReference type="Proteomes" id="UP000231333">
    <property type="component" value="Unassembled WGS sequence"/>
</dbReference>
<name>A0A2H0QVW1_9BACT</name>
<dbReference type="AlphaFoldDB" id="A0A2H0QVW1"/>
<proteinExistence type="predicted"/>
<protein>
    <submittedName>
        <fullName evidence="1">Uncharacterized protein</fullName>
    </submittedName>
</protein>
<accession>A0A2H0QVW1</accession>
<comment type="caution">
    <text evidence="1">The sequence shown here is derived from an EMBL/GenBank/DDBJ whole genome shotgun (WGS) entry which is preliminary data.</text>
</comment>